<evidence type="ECO:0000313" key="4">
    <source>
        <dbReference type="EMBL" id="VFK00119.1"/>
    </source>
</evidence>
<dbReference type="EMBL" id="CAADFG010000042">
    <property type="protein sequence ID" value="VFJ92358.1"/>
    <property type="molecule type" value="Genomic_DNA"/>
</dbReference>
<sequence length="58" mass="6328">MAKPLLQENPWVRDPKKRKRALRRSAASSSAVEGIHKPFAAKSVNPRQNSSTTAGSRG</sequence>
<gene>
    <name evidence="2" type="ORF">BECKH772A_GA0070896_100428</name>
    <name evidence="3" type="ORF">BECKH772B_GA0070898_100428</name>
    <name evidence="4" type="ORF">BECKH772C_GA0070978_100408</name>
</gene>
<dbReference type="EMBL" id="CAADFJ010000040">
    <property type="protein sequence ID" value="VFK00119.1"/>
    <property type="molecule type" value="Genomic_DNA"/>
</dbReference>
<evidence type="ECO:0000313" key="2">
    <source>
        <dbReference type="EMBL" id="VFJ92358.1"/>
    </source>
</evidence>
<name>A0A450UIK0_9GAMM</name>
<proteinExistence type="predicted"/>
<accession>A0A450UIK0</accession>
<feature type="region of interest" description="Disordered" evidence="1">
    <location>
        <begin position="1"/>
        <end position="58"/>
    </location>
</feature>
<dbReference type="EMBL" id="CAADFI010000042">
    <property type="protein sequence ID" value="VFJ93329.1"/>
    <property type="molecule type" value="Genomic_DNA"/>
</dbReference>
<reference evidence="2" key="1">
    <citation type="submission" date="2019-02" db="EMBL/GenBank/DDBJ databases">
        <authorList>
            <person name="Gruber-Vodicka R. H."/>
            <person name="Seah K. B. B."/>
        </authorList>
    </citation>
    <scope>NUCLEOTIDE SEQUENCE</scope>
    <source>
        <strain evidence="4">BECK_SA2B12</strain>
        <strain evidence="2">BECK_SA2B15</strain>
        <strain evidence="3">BECK_SA2B20</strain>
    </source>
</reference>
<evidence type="ECO:0000256" key="1">
    <source>
        <dbReference type="SAM" id="MobiDB-lite"/>
    </source>
</evidence>
<protein>
    <submittedName>
        <fullName evidence="2">Uncharacterized protein</fullName>
    </submittedName>
</protein>
<evidence type="ECO:0000313" key="3">
    <source>
        <dbReference type="EMBL" id="VFJ93329.1"/>
    </source>
</evidence>
<feature type="compositionally biased region" description="Polar residues" evidence="1">
    <location>
        <begin position="45"/>
        <end position="58"/>
    </location>
</feature>
<dbReference type="AlphaFoldDB" id="A0A450UIK0"/>
<organism evidence="2">
    <name type="scientific">Candidatus Kentrum eta</name>
    <dbReference type="NCBI Taxonomy" id="2126337"/>
    <lineage>
        <taxon>Bacteria</taxon>
        <taxon>Pseudomonadati</taxon>
        <taxon>Pseudomonadota</taxon>
        <taxon>Gammaproteobacteria</taxon>
        <taxon>Candidatus Kentrum</taxon>
    </lineage>
</organism>